<reference evidence="2 3" key="1">
    <citation type="submission" date="2014-02" db="EMBL/GenBank/DDBJ databases">
        <title>The small core and large imbalanced accessory genome model reveals a collaborative survival strategy of Sorangium cellulosum strains in nature.</title>
        <authorList>
            <person name="Han K."/>
            <person name="Peng R."/>
            <person name="Blom J."/>
            <person name="Li Y.-Z."/>
        </authorList>
    </citation>
    <scope>NUCLEOTIDE SEQUENCE [LARGE SCALE GENOMIC DNA]</scope>
    <source>
        <strain evidence="2 3">So0008-312</strain>
    </source>
</reference>
<feature type="domain" description="Metallo-beta-lactamase" evidence="1">
    <location>
        <begin position="19"/>
        <end position="205"/>
    </location>
</feature>
<dbReference type="SUPFAM" id="SSF56281">
    <property type="entry name" value="Metallo-hydrolase/oxidoreductase"/>
    <property type="match status" value="1"/>
</dbReference>
<organism evidence="2 3">
    <name type="scientific">Sorangium cellulosum</name>
    <name type="common">Polyangium cellulosum</name>
    <dbReference type="NCBI Taxonomy" id="56"/>
    <lineage>
        <taxon>Bacteria</taxon>
        <taxon>Pseudomonadati</taxon>
        <taxon>Myxococcota</taxon>
        <taxon>Polyangia</taxon>
        <taxon>Polyangiales</taxon>
        <taxon>Polyangiaceae</taxon>
        <taxon>Sorangium</taxon>
    </lineage>
</organism>
<comment type="caution">
    <text evidence="2">The sequence shown here is derived from an EMBL/GenBank/DDBJ whole genome shotgun (WGS) entry which is preliminary data.</text>
</comment>
<dbReference type="PANTHER" id="PTHR42951">
    <property type="entry name" value="METALLO-BETA-LACTAMASE DOMAIN-CONTAINING"/>
    <property type="match status" value="1"/>
</dbReference>
<name>A0A150PY27_SORCE</name>
<dbReference type="InterPro" id="IPR036866">
    <property type="entry name" value="RibonucZ/Hydroxyglut_hydro"/>
</dbReference>
<evidence type="ECO:0000259" key="1">
    <source>
        <dbReference type="SMART" id="SM00849"/>
    </source>
</evidence>
<evidence type="ECO:0000313" key="2">
    <source>
        <dbReference type="EMBL" id="KYF60592.1"/>
    </source>
</evidence>
<dbReference type="EMBL" id="JEMA01001268">
    <property type="protein sequence ID" value="KYF60592.1"/>
    <property type="molecule type" value="Genomic_DNA"/>
</dbReference>
<evidence type="ECO:0000313" key="3">
    <source>
        <dbReference type="Proteomes" id="UP000075260"/>
    </source>
</evidence>
<sequence>MSVPALPPHITFLQRGVLNSNSVVVHAPDAFLVFDTGYCTGARALERAIAEQAGRPLAELALIVNTHAHPDHTGGNAHLQERSGCEIVTSDIDRMLIESGDPVTLMRDWADLQCPSFGVTRAVRPGETLAFGVAEFIVVEGAGHAAGEVSYYCARDKLLICGDLLWQSGFSNVVPLVEGIGGLARHERSLSGLRELDVEIAIPGHGPLVVGRDAVRQRIDESIETIRFYRAHRDRWASTVLKSFIVMHVLAGEQVTRSAFVARCERSPWFQEQAARFFPRAERLLDALIDELLGRRILRAENDRLTCSLSA</sequence>
<dbReference type="InterPro" id="IPR050855">
    <property type="entry name" value="NDM-1-like"/>
</dbReference>
<dbReference type="AlphaFoldDB" id="A0A150PY27"/>
<dbReference type="Proteomes" id="UP000075260">
    <property type="component" value="Unassembled WGS sequence"/>
</dbReference>
<dbReference type="SMART" id="SM00849">
    <property type="entry name" value="Lactamase_B"/>
    <property type="match status" value="1"/>
</dbReference>
<proteinExistence type="predicted"/>
<dbReference type="Pfam" id="PF00753">
    <property type="entry name" value="Lactamase_B"/>
    <property type="match status" value="1"/>
</dbReference>
<dbReference type="OrthoDB" id="9802248at2"/>
<gene>
    <name evidence="2" type="ORF">BE15_17030</name>
</gene>
<accession>A0A150PY27</accession>
<dbReference type="InterPro" id="IPR001279">
    <property type="entry name" value="Metallo-B-lactamas"/>
</dbReference>
<protein>
    <recommendedName>
        <fullName evidence="1">Metallo-beta-lactamase domain-containing protein</fullName>
    </recommendedName>
</protein>
<dbReference type="Gene3D" id="3.60.15.10">
    <property type="entry name" value="Ribonuclease Z/Hydroxyacylglutathione hydrolase-like"/>
    <property type="match status" value="1"/>
</dbReference>